<name>A0A5M3MVL7_CONPW</name>
<feature type="active site" description="Proton donor" evidence="3">
    <location>
        <position position="35"/>
    </location>
</feature>
<proteinExistence type="inferred from homology"/>
<feature type="binding site" evidence="4">
    <location>
        <position position="93"/>
    </location>
    <ligand>
        <name>substrate</name>
    </ligand>
</feature>
<protein>
    <submittedName>
        <fullName evidence="7">Aldo keto reductase</fullName>
    </submittedName>
</protein>
<gene>
    <name evidence="7" type="ORF">CONPUDRAFT_100936</name>
</gene>
<evidence type="ECO:0000256" key="5">
    <source>
        <dbReference type="PIRSR" id="PIRSR000097-3"/>
    </source>
</evidence>
<dbReference type="InterPro" id="IPR020471">
    <property type="entry name" value="AKR"/>
</dbReference>
<comment type="caution">
    <text evidence="7">The sequence shown here is derived from an EMBL/GenBank/DDBJ whole genome shotgun (WGS) entry which is preliminary data.</text>
</comment>
<dbReference type="PANTHER" id="PTHR43827">
    <property type="entry name" value="2,5-DIKETO-D-GLUCONIC ACID REDUCTASE"/>
    <property type="match status" value="1"/>
</dbReference>
<dbReference type="PROSITE" id="PS00062">
    <property type="entry name" value="ALDOKETO_REDUCTASE_2"/>
    <property type="match status" value="1"/>
</dbReference>
<dbReference type="FunFam" id="3.20.20.100:FF:000015">
    <property type="entry name" value="Oxidoreductase, aldo/keto reductase family"/>
    <property type="match status" value="1"/>
</dbReference>
<dbReference type="PROSITE" id="PS00063">
    <property type="entry name" value="ALDOKETO_REDUCTASE_3"/>
    <property type="match status" value="1"/>
</dbReference>
<keyword evidence="8" id="KW-1185">Reference proteome</keyword>
<evidence type="ECO:0000256" key="3">
    <source>
        <dbReference type="PIRSR" id="PIRSR000097-1"/>
    </source>
</evidence>
<dbReference type="OMA" id="RLIKMEH"/>
<dbReference type="PRINTS" id="PR00069">
    <property type="entry name" value="ALDKETRDTASE"/>
</dbReference>
<dbReference type="Proteomes" id="UP000053558">
    <property type="component" value="Unassembled WGS sequence"/>
</dbReference>
<dbReference type="PIRSF" id="PIRSF000097">
    <property type="entry name" value="AKR"/>
    <property type="match status" value="1"/>
</dbReference>
<reference evidence="8" key="1">
    <citation type="journal article" date="2012" name="Science">
        <title>The Paleozoic origin of enzymatic lignin decomposition reconstructed from 31 fungal genomes.</title>
        <authorList>
            <person name="Floudas D."/>
            <person name="Binder M."/>
            <person name="Riley R."/>
            <person name="Barry K."/>
            <person name="Blanchette R.A."/>
            <person name="Henrissat B."/>
            <person name="Martinez A.T."/>
            <person name="Otillar R."/>
            <person name="Spatafora J.W."/>
            <person name="Yadav J.S."/>
            <person name="Aerts A."/>
            <person name="Benoit I."/>
            <person name="Boyd A."/>
            <person name="Carlson A."/>
            <person name="Copeland A."/>
            <person name="Coutinho P.M."/>
            <person name="de Vries R.P."/>
            <person name="Ferreira P."/>
            <person name="Findley K."/>
            <person name="Foster B."/>
            <person name="Gaskell J."/>
            <person name="Glotzer D."/>
            <person name="Gorecki P."/>
            <person name="Heitman J."/>
            <person name="Hesse C."/>
            <person name="Hori C."/>
            <person name="Igarashi K."/>
            <person name="Jurgens J.A."/>
            <person name="Kallen N."/>
            <person name="Kersten P."/>
            <person name="Kohler A."/>
            <person name="Kuees U."/>
            <person name="Kumar T.K.A."/>
            <person name="Kuo A."/>
            <person name="LaButti K."/>
            <person name="Larrondo L.F."/>
            <person name="Lindquist E."/>
            <person name="Ling A."/>
            <person name="Lombard V."/>
            <person name="Lucas S."/>
            <person name="Lundell T."/>
            <person name="Martin R."/>
            <person name="McLaughlin D.J."/>
            <person name="Morgenstern I."/>
            <person name="Morin E."/>
            <person name="Murat C."/>
            <person name="Nagy L.G."/>
            <person name="Nolan M."/>
            <person name="Ohm R.A."/>
            <person name="Patyshakuliyeva A."/>
            <person name="Rokas A."/>
            <person name="Ruiz-Duenas F.J."/>
            <person name="Sabat G."/>
            <person name="Salamov A."/>
            <person name="Samejima M."/>
            <person name="Schmutz J."/>
            <person name="Slot J.C."/>
            <person name="St John F."/>
            <person name="Stenlid J."/>
            <person name="Sun H."/>
            <person name="Sun S."/>
            <person name="Syed K."/>
            <person name="Tsang A."/>
            <person name="Wiebenga A."/>
            <person name="Young D."/>
            <person name="Pisabarro A."/>
            <person name="Eastwood D.C."/>
            <person name="Martin F."/>
            <person name="Cullen D."/>
            <person name="Grigoriev I.V."/>
            <person name="Hibbett D.S."/>
        </authorList>
    </citation>
    <scope>NUCLEOTIDE SEQUENCE [LARGE SCALE GENOMIC DNA]</scope>
    <source>
        <strain evidence="8">RWD-64-598 SS2</strain>
    </source>
</reference>
<organism evidence="7 8">
    <name type="scientific">Coniophora puteana (strain RWD-64-598)</name>
    <name type="common">Brown rot fungus</name>
    <dbReference type="NCBI Taxonomy" id="741705"/>
    <lineage>
        <taxon>Eukaryota</taxon>
        <taxon>Fungi</taxon>
        <taxon>Dikarya</taxon>
        <taxon>Basidiomycota</taxon>
        <taxon>Agaricomycotina</taxon>
        <taxon>Agaricomycetes</taxon>
        <taxon>Agaricomycetidae</taxon>
        <taxon>Boletales</taxon>
        <taxon>Coniophorineae</taxon>
        <taxon>Coniophoraceae</taxon>
        <taxon>Coniophora</taxon>
    </lineage>
</organism>
<dbReference type="InterPro" id="IPR023210">
    <property type="entry name" value="NADP_OxRdtase_dom"/>
</dbReference>
<dbReference type="OrthoDB" id="416253at2759"/>
<dbReference type="PROSITE" id="PS00798">
    <property type="entry name" value="ALDOKETO_REDUCTASE_1"/>
    <property type="match status" value="1"/>
</dbReference>
<dbReference type="PANTHER" id="PTHR43827:SF13">
    <property type="entry name" value="ALDO_KETO REDUCTASE FAMILY PROTEIN"/>
    <property type="match status" value="1"/>
</dbReference>
<dbReference type="GO" id="GO:0016491">
    <property type="term" value="F:oxidoreductase activity"/>
    <property type="evidence" value="ECO:0007669"/>
    <property type="project" value="UniProtKB-KW"/>
</dbReference>
<accession>A0A5M3MVL7</accession>
<dbReference type="SUPFAM" id="SSF51430">
    <property type="entry name" value="NAD(P)-linked oxidoreductase"/>
    <property type="match status" value="1"/>
</dbReference>
<dbReference type="GeneID" id="19198262"/>
<dbReference type="RefSeq" id="XP_007766648.1">
    <property type="nucleotide sequence ID" value="XM_007768458.1"/>
</dbReference>
<comment type="similarity">
    <text evidence="1">Belongs to the aldo/keto reductase family.</text>
</comment>
<feature type="site" description="Lowers pKa of active site Tyr" evidence="5">
    <location>
        <position position="60"/>
    </location>
</feature>
<dbReference type="CDD" id="cd19071">
    <property type="entry name" value="AKR_AKR1-5-like"/>
    <property type="match status" value="1"/>
</dbReference>
<dbReference type="InterPro" id="IPR018170">
    <property type="entry name" value="Aldo/ket_reductase_CS"/>
</dbReference>
<dbReference type="KEGG" id="cput:CONPUDRAFT_100936"/>
<evidence type="ECO:0000259" key="6">
    <source>
        <dbReference type="Pfam" id="PF00248"/>
    </source>
</evidence>
<dbReference type="Gene3D" id="3.20.20.100">
    <property type="entry name" value="NADP-dependent oxidoreductase domain"/>
    <property type="match status" value="1"/>
</dbReference>
<evidence type="ECO:0000313" key="8">
    <source>
        <dbReference type="Proteomes" id="UP000053558"/>
    </source>
</evidence>
<dbReference type="Pfam" id="PF00248">
    <property type="entry name" value="Aldo_ket_red"/>
    <property type="match status" value="1"/>
</dbReference>
<dbReference type="EMBL" id="JH711576">
    <property type="protein sequence ID" value="EIW82631.1"/>
    <property type="molecule type" value="Genomic_DNA"/>
</dbReference>
<evidence type="ECO:0000256" key="4">
    <source>
        <dbReference type="PIRSR" id="PIRSR000097-2"/>
    </source>
</evidence>
<feature type="domain" description="NADP-dependent oxidoreductase" evidence="6">
    <location>
        <begin position="18"/>
        <end position="247"/>
    </location>
</feature>
<dbReference type="InterPro" id="IPR036812">
    <property type="entry name" value="NAD(P)_OxRdtase_dom_sf"/>
</dbReference>
<sequence length="264" mass="29578">MPLLGFGVYQNYTTKVSVLEAFQAGYRHIDTAQAYKNESGVGEAVRESGLKREEVFVTTKCINKTHGYDRTLKGVDESLRRFGLDYIDLFLIHDPLSGPELRLATWKALLDARNQGKIRSVGVSNYNIRHLKEIAAAGLEMPEVNQIELHPFCQQKAIVEFCRKQSIIVQAYSPLVRSKPGLIDRPEISGIAQKHNREHAQILIRWSLQKQLVPLPKSASSARISSNTNVYDFVLDDHDMASLDALDQGLPGAVTWASTLMESE</sequence>
<evidence type="ECO:0000256" key="1">
    <source>
        <dbReference type="ARBA" id="ARBA00007905"/>
    </source>
</evidence>
<keyword evidence="2" id="KW-0560">Oxidoreductase</keyword>
<dbReference type="AlphaFoldDB" id="A0A5M3MVL7"/>
<evidence type="ECO:0000313" key="7">
    <source>
        <dbReference type="EMBL" id="EIW82631.1"/>
    </source>
</evidence>
<evidence type="ECO:0000256" key="2">
    <source>
        <dbReference type="ARBA" id="ARBA00023002"/>
    </source>
</evidence>